<protein>
    <recommendedName>
        <fullName evidence="3">DUF1302 domain-containing protein</fullName>
    </recommendedName>
</protein>
<keyword evidence="2" id="KW-1185">Reference proteome</keyword>
<dbReference type="AlphaFoldDB" id="A7HPF2"/>
<evidence type="ECO:0000313" key="2">
    <source>
        <dbReference type="Proteomes" id="UP000006377"/>
    </source>
</evidence>
<name>A7HPF2_PARL1</name>
<proteinExistence type="predicted"/>
<accession>A7HPF2</accession>
<evidence type="ECO:0000313" key="1">
    <source>
        <dbReference type="EMBL" id="ABS61785.1"/>
    </source>
</evidence>
<organism evidence="1 2">
    <name type="scientific">Parvibaculum lavamentivorans (strain DS-1 / DSM 13023 / NCIMB 13966)</name>
    <dbReference type="NCBI Taxonomy" id="402881"/>
    <lineage>
        <taxon>Bacteria</taxon>
        <taxon>Pseudomonadati</taxon>
        <taxon>Pseudomonadota</taxon>
        <taxon>Alphaproteobacteria</taxon>
        <taxon>Hyphomicrobiales</taxon>
        <taxon>Parvibaculaceae</taxon>
        <taxon>Parvibaculum</taxon>
    </lineage>
</organism>
<dbReference type="Proteomes" id="UP000006377">
    <property type="component" value="Chromosome"/>
</dbReference>
<dbReference type="KEGG" id="pla:Plav_0162"/>
<reference evidence="1 2" key="1">
    <citation type="journal article" date="2011" name="Stand. Genomic Sci.">
        <title>Complete genome sequence of Parvibaculum lavamentivorans type strain (DS-1(T)).</title>
        <authorList>
            <person name="Schleheck D."/>
            <person name="Weiss M."/>
            <person name="Pitluck S."/>
            <person name="Bruce D."/>
            <person name="Land M.L."/>
            <person name="Han S."/>
            <person name="Saunders E."/>
            <person name="Tapia R."/>
            <person name="Detter C."/>
            <person name="Brettin T."/>
            <person name="Han J."/>
            <person name="Woyke T."/>
            <person name="Goodwin L."/>
            <person name="Pennacchio L."/>
            <person name="Nolan M."/>
            <person name="Cook A.M."/>
            <person name="Kjelleberg S."/>
            <person name="Thomas T."/>
        </authorList>
    </citation>
    <scope>NUCLEOTIDE SEQUENCE [LARGE SCALE GENOMIC DNA]</scope>
    <source>
        <strain evidence="2">DS-1 / DSM 13023 / NCIMB 13966</strain>
    </source>
</reference>
<gene>
    <name evidence="1" type="ordered locus">Plav_0162</name>
</gene>
<dbReference type="EMBL" id="CP000774">
    <property type="protein sequence ID" value="ABS61785.1"/>
    <property type="molecule type" value="Genomic_DNA"/>
</dbReference>
<sequence length="586" mass="63003">MALYRGRSGESGLEKGVSMSGRYGRSRVSVLSGVLVAAGLAASPAFAMQFKLGEADVSIDTTVTASAAIRTSDRKCMYISATNPQGCANDGLTDNYDDGNLNYDQWDVFSAPLSGISEFEIKQGDFGFFARGSYFFDAIQSDKSSTRRTDLTDAAVSRVGRRARLLDAYVYGDVDVAGLPVNFRLGNQVLNWGESIFYGGGIAETNAFDVTKLRGAGAEIKQAYLPAPMAVVRFAPVTNLDVSAYYQFRWNETELDPVGTFFSLEDAVGPGAVGLFYGPAFGFGAVGDPAASGVDAQTQFFLGTGIPLIADDQPSHGGQWGVSALYFSEALQTELGLYYMRYHQKVPVVGANAACDPVFGCYPVGYYRNYVPDQDLFGASASFVWQDISFGLDVAYQPDYAVPLADPFTAAATAAFLADPVGFTGTGSSEGFVRENRTQVIFNGIYSAGPTAPLFGTAIQALGMDDMTIIGEMAWTHFDSKPLGTFGDTNAVGFIADITGSYQGIFGTPWVLYPGIAFRYDITGTALDYAMMDTHIDNRKQVTLRLTADYQSTWSIGAAYTNNFSGGYNNFATDRDFATFTVSYAF</sequence>
<dbReference type="InterPro" id="IPR010727">
    <property type="entry name" value="DUF1302"/>
</dbReference>
<dbReference type="HOGENOM" id="CLU_016532_0_0_5"/>
<dbReference type="eggNOG" id="COG3203">
    <property type="taxonomic scope" value="Bacteria"/>
</dbReference>
<dbReference type="Pfam" id="PF06980">
    <property type="entry name" value="DUF1302"/>
    <property type="match status" value="1"/>
</dbReference>
<dbReference type="STRING" id="402881.Plav_0162"/>
<evidence type="ECO:0008006" key="3">
    <source>
        <dbReference type="Google" id="ProtNLM"/>
    </source>
</evidence>